<dbReference type="GeneTree" id="ENSGT00940000162648"/>
<dbReference type="GO" id="GO:0016323">
    <property type="term" value="C:basolateral plasma membrane"/>
    <property type="evidence" value="ECO:0007669"/>
    <property type="project" value="TreeGrafter"/>
</dbReference>
<dbReference type="SUPFAM" id="SSF81338">
    <property type="entry name" value="Aquaporin-like"/>
    <property type="match status" value="1"/>
</dbReference>
<dbReference type="GO" id="GO:0015254">
    <property type="term" value="F:glycerol channel activity"/>
    <property type="evidence" value="ECO:0007669"/>
    <property type="project" value="TreeGrafter"/>
</dbReference>
<keyword evidence="12" id="KW-1185">Reference proteome</keyword>
<dbReference type="InterPro" id="IPR050363">
    <property type="entry name" value="MIP/Aquaporin"/>
</dbReference>
<comment type="catalytic activity">
    <reaction evidence="7">
        <text>H2O(in) = H2O(out)</text>
        <dbReference type="Rhea" id="RHEA:29667"/>
        <dbReference type="ChEBI" id="CHEBI:15377"/>
    </reaction>
</comment>
<feature type="transmembrane region" description="Helical" evidence="10">
    <location>
        <begin position="185"/>
        <end position="205"/>
    </location>
</feature>
<dbReference type="AlphaFoldDB" id="A0A8C5QAA6"/>
<evidence type="ECO:0000313" key="11">
    <source>
        <dbReference type="Ensembl" id="ENSLLEP00000034520.1"/>
    </source>
</evidence>
<organism evidence="11 12">
    <name type="scientific">Leptobrachium leishanense</name>
    <name type="common">Leishan spiny toad</name>
    <dbReference type="NCBI Taxonomy" id="445787"/>
    <lineage>
        <taxon>Eukaryota</taxon>
        <taxon>Metazoa</taxon>
        <taxon>Chordata</taxon>
        <taxon>Craniata</taxon>
        <taxon>Vertebrata</taxon>
        <taxon>Euteleostomi</taxon>
        <taxon>Amphibia</taxon>
        <taxon>Batrachia</taxon>
        <taxon>Anura</taxon>
        <taxon>Pelobatoidea</taxon>
        <taxon>Megophryidae</taxon>
        <taxon>Leptobrachium</taxon>
    </lineage>
</organism>
<dbReference type="FunFam" id="1.20.1080.10:FF:000005">
    <property type="entry name" value="Aquaporin 3"/>
    <property type="match status" value="1"/>
</dbReference>
<dbReference type="PANTHER" id="PTHR43829">
    <property type="entry name" value="AQUAPORIN OR AQUAGLYCEROPORIN RELATED"/>
    <property type="match status" value="1"/>
</dbReference>
<evidence type="ECO:0000256" key="2">
    <source>
        <dbReference type="ARBA" id="ARBA00006175"/>
    </source>
</evidence>
<reference evidence="11" key="1">
    <citation type="submission" date="2025-08" db="UniProtKB">
        <authorList>
            <consortium name="Ensembl"/>
        </authorList>
    </citation>
    <scope>IDENTIFICATION</scope>
</reference>
<dbReference type="Pfam" id="PF00230">
    <property type="entry name" value="MIP"/>
    <property type="match status" value="1"/>
</dbReference>
<evidence type="ECO:0000256" key="8">
    <source>
        <dbReference type="ARBA" id="ARBA00049405"/>
    </source>
</evidence>
<accession>A0A8C5QAA6</accession>
<name>A0A8C5QAA6_9ANUR</name>
<evidence type="ECO:0000256" key="5">
    <source>
        <dbReference type="ARBA" id="ARBA00022989"/>
    </source>
</evidence>
<dbReference type="OrthoDB" id="3222at2759"/>
<feature type="transmembrane region" description="Helical" evidence="10">
    <location>
        <begin position="266"/>
        <end position="285"/>
    </location>
</feature>
<evidence type="ECO:0000256" key="1">
    <source>
        <dbReference type="ARBA" id="ARBA00004141"/>
    </source>
</evidence>
<dbReference type="GO" id="GO:0015250">
    <property type="term" value="F:water channel activity"/>
    <property type="evidence" value="ECO:0007669"/>
    <property type="project" value="TreeGrafter"/>
</dbReference>
<dbReference type="InterPro" id="IPR026252">
    <property type="entry name" value="Aquaporin_10"/>
</dbReference>
<feature type="transmembrane region" description="Helical" evidence="10">
    <location>
        <begin position="83"/>
        <end position="106"/>
    </location>
</feature>
<evidence type="ECO:0000256" key="9">
    <source>
        <dbReference type="RuleBase" id="RU000477"/>
    </source>
</evidence>
<dbReference type="CDD" id="cd00333">
    <property type="entry name" value="MIP"/>
    <property type="match status" value="1"/>
</dbReference>
<keyword evidence="4 9" id="KW-0812">Transmembrane</keyword>
<comment type="similarity">
    <text evidence="2 9">Belongs to the MIP/aquaporin (TC 1.A.8) family.</text>
</comment>
<dbReference type="Gene3D" id="1.20.1080.10">
    <property type="entry name" value="Glycerol uptake facilitator protein"/>
    <property type="match status" value="1"/>
</dbReference>
<dbReference type="InterPro" id="IPR023271">
    <property type="entry name" value="Aquaporin-like"/>
</dbReference>
<protein>
    <submittedName>
        <fullName evidence="11">Aquaporin 10</fullName>
    </submittedName>
</protein>
<evidence type="ECO:0000256" key="10">
    <source>
        <dbReference type="SAM" id="Phobius"/>
    </source>
</evidence>
<keyword evidence="3 9" id="KW-0813">Transport</keyword>
<feature type="transmembrane region" description="Helical" evidence="10">
    <location>
        <begin position="217"/>
        <end position="238"/>
    </location>
</feature>
<gene>
    <name evidence="11" type="primary">AQP10</name>
</gene>
<dbReference type="PRINTS" id="PR00783">
    <property type="entry name" value="MINTRINSICP"/>
</dbReference>
<sequence length="330" mass="36084">MAWWHIRQKARHWLRVRNTVARACLAEFLGVFVLLFRGAVREDCSGDGGDCYMEENLQTELITVAATAQGVTSQNTKGNFFCMYLAGAIAVVLAIYVSGGVSGGHLNPAYTLSLCALGRFPWRKLPLYFLIQLAGSFTGAAAVFALYYDAIQDYTKGNLTVYGPRETASIFSSYPAPYLSLRNGFLDQVMGAAMLMVGILAIVDAQNKPVPKGLEPVVVGMLVFSIGLSMGSNCGYPINPTRDLGPRLFTYVAGWGSEVFRAGNCWWWIPVVAPCVGALLGSFLYQIFVEIHHPEAGSNEEARRVEDAPENKKEISVFTINSDSSLSHRL</sequence>
<feature type="transmembrane region" description="Helical" evidence="10">
    <location>
        <begin position="20"/>
        <end position="40"/>
    </location>
</feature>
<evidence type="ECO:0000256" key="3">
    <source>
        <dbReference type="ARBA" id="ARBA00022448"/>
    </source>
</evidence>
<dbReference type="Ensembl" id="ENSLLET00000035834.1">
    <property type="protein sequence ID" value="ENSLLEP00000034520.1"/>
    <property type="gene ID" value="ENSLLEG00000021832.1"/>
</dbReference>
<dbReference type="InterPro" id="IPR000425">
    <property type="entry name" value="MIP"/>
</dbReference>
<feature type="transmembrane region" description="Helical" evidence="10">
    <location>
        <begin position="127"/>
        <end position="148"/>
    </location>
</feature>
<evidence type="ECO:0000256" key="7">
    <source>
        <dbReference type="ARBA" id="ARBA00034651"/>
    </source>
</evidence>
<dbReference type="NCBIfam" id="TIGR00861">
    <property type="entry name" value="MIP"/>
    <property type="match status" value="1"/>
</dbReference>
<comment type="catalytic activity">
    <reaction evidence="8">
        <text>glycerol(in) = glycerol(out)</text>
        <dbReference type="Rhea" id="RHEA:29675"/>
        <dbReference type="ChEBI" id="CHEBI:17754"/>
    </reaction>
</comment>
<dbReference type="PANTHER" id="PTHR43829:SF13">
    <property type="entry name" value="AQUAPORIN-10"/>
    <property type="match status" value="1"/>
</dbReference>
<keyword evidence="6 10" id="KW-0472">Membrane</keyword>
<dbReference type="GO" id="GO:0015204">
    <property type="term" value="F:urea transmembrane transporter activity"/>
    <property type="evidence" value="ECO:0007669"/>
    <property type="project" value="TreeGrafter"/>
</dbReference>
<proteinExistence type="inferred from homology"/>
<keyword evidence="5 10" id="KW-1133">Transmembrane helix</keyword>
<dbReference type="PRINTS" id="PR02022">
    <property type="entry name" value="AQUAPORIN10M"/>
</dbReference>
<reference evidence="11" key="2">
    <citation type="submission" date="2025-09" db="UniProtKB">
        <authorList>
            <consortium name="Ensembl"/>
        </authorList>
    </citation>
    <scope>IDENTIFICATION</scope>
</reference>
<evidence type="ECO:0000256" key="4">
    <source>
        <dbReference type="ARBA" id="ARBA00022692"/>
    </source>
</evidence>
<evidence type="ECO:0000313" key="12">
    <source>
        <dbReference type="Proteomes" id="UP000694569"/>
    </source>
</evidence>
<comment type="subcellular location">
    <subcellularLocation>
        <location evidence="1">Membrane</location>
        <topology evidence="1">Multi-pass membrane protein</topology>
    </subcellularLocation>
</comment>
<evidence type="ECO:0000256" key="6">
    <source>
        <dbReference type="ARBA" id="ARBA00023136"/>
    </source>
</evidence>
<dbReference type="Proteomes" id="UP000694569">
    <property type="component" value="Unplaced"/>
</dbReference>